<protein>
    <submittedName>
        <fullName evidence="2">NADPH-dependent ferric siderophore reductase</fullName>
    </submittedName>
</protein>
<comment type="caution">
    <text evidence="2">The sequence shown here is derived from an EMBL/GenBank/DDBJ whole genome shotgun (WGS) entry which is preliminary data.</text>
</comment>
<dbReference type="Pfam" id="PF04954">
    <property type="entry name" value="SIP"/>
    <property type="match status" value="1"/>
</dbReference>
<dbReference type="Pfam" id="PF08021">
    <property type="entry name" value="FAD_binding_9"/>
    <property type="match status" value="1"/>
</dbReference>
<dbReference type="Proteomes" id="UP000588098">
    <property type="component" value="Unassembled WGS sequence"/>
</dbReference>
<evidence type="ECO:0000259" key="1">
    <source>
        <dbReference type="PROSITE" id="PS51384"/>
    </source>
</evidence>
<reference evidence="2 3" key="1">
    <citation type="submission" date="2020-08" db="EMBL/GenBank/DDBJ databases">
        <title>Genomic Encyclopedia of Type Strains, Phase III (KMG-III): the genomes of soil and plant-associated and newly described type strains.</title>
        <authorList>
            <person name="Whitman W."/>
        </authorList>
    </citation>
    <scope>NUCLEOTIDE SEQUENCE [LARGE SCALE GENOMIC DNA]</scope>
    <source>
        <strain evidence="2 3">CECT 8305</strain>
    </source>
</reference>
<dbReference type="CDD" id="cd06193">
    <property type="entry name" value="siderophore_interacting"/>
    <property type="match status" value="1"/>
</dbReference>
<gene>
    <name evidence="2" type="ORF">FHS42_004559</name>
</gene>
<dbReference type="PANTHER" id="PTHR30157:SF0">
    <property type="entry name" value="NADPH-DEPENDENT FERRIC-CHELATE REDUCTASE"/>
    <property type="match status" value="1"/>
</dbReference>
<dbReference type="GO" id="GO:0016491">
    <property type="term" value="F:oxidoreductase activity"/>
    <property type="evidence" value="ECO:0007669"/>
    <property type="project" value="InterPro"/>
</dbReference>
<dbReference type="AlphaFoldDB" id="A0A7W9QC09"/>
<dbReference type="PROSITE" id="PS51384">
    <property type="entry name" value="FAD_FR"/>
    <property type="match status" value="1"/>
</dbReference>
<evidence type="ECO:0000313" key="2">
    <source>
        <dbReference type="EMBL" id="MBB5937480.1"/>
    </source>
</evidence>
<dbReference type="InterPro" id="IPR007037">
    <property type="entry name" value="SIP_rossman_dom"/>
</dbReference>
<dbReference type="InterPro" id="IPR017927">
    <property type="entry name" value="FAD-bd_FR_type"/>
</dbReference>
<keyword evidence="3" id="KW-1185">Reference proteome</keyword>
<evidence type="ECO:0000313" key="3">
    <source>
        <dbReference type="Proteomes" id="UP000588098"/>
    </source>
</evidence>
<dbReference type="InterPro" id="IPR017938">
    <property type="entry name" value="Riboflavin_synthase-like_b-brl"/>
</dbReference>
<dbReference type="Gene3D" id="3.40.50.80">
    <property type="entry name" value="Nucleotide-binding domain of ferredoxin-NADP reductase (FNR) module"/>
    <property type="match status" value="1"/>
</dbReference>
<sequence>MANSPFQFFDLRVVRAKRLSPTFIRVTFGGAELAPFVNGGRDQRLKLFLPQPGQSTPVVPRTGDFAWYPEWQAMDPSVRGIMRTYTVREHRRDPDELDIDFALHGDAGPASRWARAAAPGDQVTILGPAVEDNGGVDFQPPGLGGIPVATHADGSSRPTTDWVLITADETALPAVASILSWLPAGTPAKVWLEVAHLEDRQDLPSKADVDITWLVRDEHPASTEARADAQAKRPEHGQRTLDAVRTAQLPSGTPYAWIAGEAGTIRALRRHLVGERAFDRKAVKFTGYWRLGATEDQLLDQEATEAAEGAEQQDDTA</sequence>
<dbReference type="InterPro" id="IPR013113">
    <property type="entry name" value="SIP_FAD-bd"/>
</dbReference>
<dbReference type="SUPFAM" id="SSF63380">
    <property type="entry name" value="Riboflavin synthase domain-like"/>
    <property type="match status" value="1"/>
</dbReference>
<dbReference type="Gene3D" id="2.40.30.10">
    <property type="entry name" value="Translation factors"/>
    <property type="match status" value="1"/>
</dbReference>
<dbReference type="InterPro" id="IPR039374">
    <property type="entry name" value="SIP_fam"/>
</dbReference>
<dbReference type="EMBL" id="JACHJL010000011">
    <property type="protein sequence ID" value="MBB5937480.1"/>
    <property type="molecule type" value="Genomic_DNA"/>
</dbReference>
<dbReference type="InterPro" id="IPR039261">
    <property type="entry name" value="FNR_nucleotide-bd"/>
</dbReference>
<dbReference type="RefSeq" id="WP_184574434.1">
    <property type="nucleotide sequence ID" value="NZ_JACHJL010000011.1"/>
</dbReference>
<feature type="domain" description="FAD-binding FR-type" evidence="1">
    <location>
        <begin position="6"/>
        <end position="141"/>
    </location>
</feature>
<organism evidence="2 3">
    <name type="scientific">Streptomyces zagrosensis</name>
    <dbReference type="NCBI Taxonomy" id="1042984"/>
    <lineage>
        <taxon>Bacteria</taxon>
        <taxon>Bacillati</taxon>
        <taxon>Actinomycetota</taxon>
        <taxon>Actinomycetes</taxon>
        <taxon>Kitasatosporales</taxon>
        <taxon>Streptomycetaceae</taxon>
        <taxon>Streptomyces</taxon>
    </lineage>
</organism>
<accession>A0A7W9QC09</accession>
<proteinExistence type="predicted"/>
<dbReference type="PANTHER" id="PTHR30157">
    <property type="entry name" value="FERRIC REDUCTASE, NADPH-DEPENDENT"/>
    <property type="match status" value="1"/>
</dbReference>
<name>A0A7W9QC09_9ACTN</name>